<dbReference type="SUPFAM" id="SSF54909">
    <property type="entry name" value="Dimeric alpha+beta barrel"/>
    <property type="match status" value="1"/>
</dbReference>
<name>A0A9W6BCG2_9CHLO</name>
<dbReference type="InterPro" id="IPR007138">
    <property type="entry name" value="ABM_dom"/>
</dbReference>
<accession>A0A9W6BCG2</accession>
<dbReference type="Pfam" id="PF03992">
    <property type="entry name" value="ABM"/>
    <property type="match status" value="1"/>
</dbReference>
<feature type="region of interest" description="Disordered" evidence="2">
    <location>
        <begin position="1"/>
        <end position="55"/>
    </location>
</feature>
<protein>
    <recommendedName>
        <fullName evidence="3">ABM domain-containing protein</fullName>
    </recommendedName>
</protein>
<dbReference type="InterPro" id="IPR011008">
    <property type="entry name" value="Dimeric_a/b-barrel"/>
</dbReference>
<evidence type="ECO:0000256" key="1">
    <source>
        <dbReference type="SAM" id="Coils"/>
    </source>
</evidence>
<feature type="compositionally biased region" description="Low complexity" evidence="2">
    <location>
        <begin position="319"/>
        <end position="336"/>
    </location>
</feature>
<dbReference type="Proteomes" id="UP001165080">
    <property type="component" value="Unassembled WGS sequence"/>
</dbReference>
<evidence type="ECO:0000313" key="5">
    <source>
        <dbReference type="Proteomes" id="UP001165080"/>
    </source>
</evidence>
<feature type="compositionally biased region" description="Basic and acidic residues" evidence="2">
    <location>
        <begin position="337"/>
        <end position="347"/>
    </location>
</feature>
<comment type="caution">
    <text evidence="4">The sequence shown here is derived from an EMBL/GenBank/DDBJ whole genome shotgun (WGS) entry which is preliminary data.</text>
</comment>
<dbReference type="Gene3D" id="3.30.70.100">
    <property type="match status" value="1"/>
</dbReference>
<feature type="coiled-coil region" evidence="1">
    <location>
        <begin position="154"/>
        <end position="293"/>
    </location>
</feature>
<dbReference type="OrthoDB" id="566406at2759"/>
<keyword evidence="1" id="KW-0175">Coiled coil</keyword>
<gene>
    <name evidence="4" type="primary">PLEST006629</name>
    <name evidence="4" type="ORF">PLESTB_000182700</name>
</gene>
<evidence type="ECO:0000259" key="3">
    <source>
        <dbReference type="Pfam" id="PF03992"/>
    </source>
</evidence>
<proteinExistence type="predicted"/>
<reference evidence="4 5" key="1">
    <citation type="journal article" date="2023" name="Commun. Biol.">
        <title>Reorganization of the ancestral sex-determining regions during the evolution of trioecy in Pleodorina starrii.</title>
        <authorList>
            <person name="Takahashi K."/>
            <person name="Suzuki S."/>
            <person name="Kawai-Toyooka H."/>
            <person name="Yamamoto K."/>
            <person name="Hamaji T."/>
            <person name="Ootsuki R."/>
            <person name="Yamaguchi H."/>
            <person name="Kawachi M."/>
            <person name="Higashiyama T."/>
            <person name="Nozaki H."/>
        </authorList>
    </citation>
    <scope>NUCLEOTIDE SEQUENCE [LARGE SCALE GENOMIC DNA]</scope>
    <source>
        <strain evidence="4 5">NIES-4479</strain>
    </source>
</reference>
<feature type="region of interest" description="Disordered" evidence="2">
    <location>
        <begin position="90"/>
        <end position="133"/>
    </location>
</feature>
<evidence type="ECO:0000313" key="4">
    <source>
        <dbReference type="EMBL" id="GLC49102.1"/>
    </source>
</evidence>
<feature type="coiled-coil region" evidence="1">
    <location>
        <begin position="389"/>
        <end position="458"/>
    </location>
</feature>
<evidence type="ECO:0000256" key="2">
    <source>
        <dbReference type="SAM" id="MobiDB-lite"/>
    </source>
</evidence>
<dbReference type="AlphaFoldDB" id="A0A9W6BCG2"/>
<keyword evidence="5" id="KW-1185">Reference proteome</keyword>
<dbReference type="EMBL" id="BRXU01000002">
    <property type="protein sequence ID" value="GLC49102.1"/>
    <property type="molecule type" value="Genomic_DNA"/>
</dbReference>
<feature type="region of interest" description="Disordered" evidence="2">
    <location>
        <begin position="318"/>
        <end position="361"/>
    </location>
</feature>
<sequence>MLPVGQVTLRPFGSPRSHLPVGGRAIQRQPRTSTQAGHGPTPSGGQDDPLKGLDLKSLNDLPLAKLSETANAVWERIRASGVNVKVVPSSQLLPPNLMPPGVRPPLGGGGSSAPSNGATPHRLAGSEDSAELATTERAAAGGVSGGGGGGGGREQRLMAALAQAQDERRQLADRSELLVAQLSMLESKNAKLVRELEAAEAGRGNALRLRDVLLEERDTLAGQLREAQEEVKRISEGVEARDGALEALRLSQEQLQEELREAVTRLQAVDRSTEELRSQLASLESSRAAATTERDDLATHLRDLVGRVEQLGDLLSLGQEQQQQQQQHQQQHQQQDMQEREREREQAGEGGPPVGVEVGAAGADSSPVAAAASQLAQLRSTTEGAFAALRVARDELGLLRAENQQLVQRAEALAGSNRELAATTEALKQQVAEARTELDEQRRQAAELRGREAALQAELAASVSERETAAAAAATAAAQRDELTAAVAELSAVRDAAAAAGLGLVELGKMATQINTLKEQLAASRASETDLKRRLAAAEVAVLDGRRAAAAAEARLASERDSARRDATALRAALHARSLASQVARRSGLPLAPSAEGQFVACNRFWVPAELMYDFVKAVAAREVALVEARGFLGIAVRSEQQFVMAVSTQWESLAVYEEWARSDEARRHHYPGGVYQFAPRRGEGFPEDYLPFREAPEAAATPAAAAAAETATQR</sequence>
<feature type="domain" description="ABM" evidence="3">
    <location>
        <begin position="599"/>
        <end position="670"/>
    </location>
</feature>
<organism evidence="4 5">
    <name type="scientific">Pleodorina starrii</name>
    <dbReference type="NCBI Taxonomy" id="330485"/>
    <lineage>
        <taxon>Eukaryota</taxon>
        <taxon>Viridiplantae</taxon>
        <taxon>Chlorophyta</taxon>
        <taxon>core chlorophytes</taxon>
        <taxon>Chlorophyceae</taxon>
        <taxon>CS clade</taxon>
        <taxon>Chlamydomonadales</taxon>
        <taxon>Volvocaceae</taxon>
        <taxon>Pleodorina</taxon>
    </lineage>
</organism>